<evidence type="ECO:0000313" key="3">
    <source>
        <dbReference type="Proteomes" id="UP000621447"/>
    </source>
</evidence>
<proteinExistence type="predicted"/>
<keyword evidence="3" id="KW-1185">Reference proteome</keyword>
<evidence type="ECO:0000313" key="2">
    <source>
        <dbReference type="EMBL" id="NTS65887.1"/>
    </source>
</evidence>
<feature type="region of interest" description="Disordered" evidence="1">
    <location>
        <begin position="34"/>
        <end position="76"/>
    </location>
</feature>
<gene>
    <name evidence="2" type="ORF">HRV97_12025</name>
</gene>
<feature type="compositionally biased region" description="Basic and acidic residues" evidence="1">
    <location>
        <begin position="34"/>
        <end position="46"/>
    </location>
</feature>
<reference evidence="2 3" key="1">
    <citation type="submission" date="2020-06" db="EMBL/GenBank/DDBJ databases">
        <title>Sphingomonas hominis sp. nov., a member of the Sphingomonas, isolated from the hair of a 22-year-old girl.</title>
        <authorList>
            <person name="Zhang D.-F."/>
            <person name="Cui X.-W."/>
        </authorList>
    </citation>
    <scope>NUCLEOTIDE SEQUENCE [LARGE SCALE GENOMIC DNA]</scope>
    <source>
        <strain evidence="2 3">HHU CXW</strain>
    </source>
</reference>
<evidence type="ECO:0000256" key="1">
    <source>
        <dbReference type="SAM" id="MobiDB-lite"/>
    </source>
</evidence>
<organism evidence="2 3">
    <name type="scientific">Sphingomonas hominis</name>
    <dbReference type="NCBI Taxonomy" id="2741495"/>
    <lineage>
        <taxon>Bacteria</taxon>
        <taxon>Pseudomonadati</taxon>
        <taxon>Pseudomonadota</taxon>
        <taxon>Alphaproteobacteria</taxon>
        <taxon>Sphingomonadales</taxon>
        <taxon>Sphingomonadaceae</taxon>
        <taxon>Sphingomonas</taxon>
    </lineage>
</organism>
<accession>A0ABX2JHM0</accession>
<dbReference type="Proteomes" id="UP000621447">
    <property type="component" value="Unassembled WGS sequence"/>
</dbReference>
<comment type="caution">
    <text evidence="2">The sequence shown here is derived from an EMBL/GenBank/DDBJ whole genome shotgun (WGS) entry which is preliminary data.</text>
</comment>
<protein>
    <recommendedName>
        <fullName evidence="4">Transposase</fullName>
    </recommendedName>
</protein>
<feature type="compositionally biased region" description="Polar residues" evidence="1">
    <location>
        <begin position="65"/>
        <end position="76"/>
    </location>
</feature>
<name>A0ABX2JHM0_9SPHN</name>
<dbReference type="EMBL" id="JABULH010000005">
    <property type="protein sequence ID" value="NTS65887.1"/>
    <property type="molecule type" value="Genomic_DNA"/>
</dbReference>
<dbReference type="RefSeq" id="WP_174194520.1">
    <property type="nucleotide sequence ID" value="NZ_JABULH010000005.1"/>
</dbReference>
<evidence type="ECO:0008006" key="4">
    <source>
        <dbReference type="Google" id="ProtNLM"/>
    </source>
</evidence>
<sequence length="76" mass="8571">MLFVDDHEHLIEQIDPAVNVTDCEYSKTCGHPRIDATRRERTKETPDCPSPRYTSATPLADPLDNSKSVLSRSSVR</sequence>